<dbReference type="SUPFAM" id="SSF110849">
    <property type="entry name" value="ParB/Sulfiredoxin"/>
    <property type="match status" value="1"/>
</dbReference>
<organism evidence="1 2">
    <name type="scientific">Alkalispirillum mobile</name>
    <dbReference type="NCBI Taxonomy" id="85925"/>
    <lineage>
        <taxon>Bacteria</taxon>
        <taxon>Pseudomonadati</taxon>
        <taxon>Pseudomonadota</taxon>
        <taxon>Gammaproteobacteria</taxon>
        <taxon>Chromatiales</taxon>
        <taxon>Ectothiorhodospiraceae</taxon>
        <taxon>Alkalispirillum</taxon>
    </lineage>
</organism>
<dbReference type="Proteomes" id="UP000275461">
    <property type="component" value="Unassembled WGS sequence"/>
</dbReference>
<dbReference type="AlphaFoldDB" id="A0A498C2G8"/>
<accession>A0A498C2G8</accession>
<gene>
    <name evidence="1" type="ORF">DFR31_2302</name>
</gene>
<keyword evidence="2" id="KW-1185">Reference proteome</keyword>
<dbReference type="InterPro" id="IPR036086">
    <property type="entry name" value="ParB/Sulfiredoxin_sf"/>
</dbReference>
<reference evidence="1 2" key="1">
    <citation type="submission" date="2018-10" db="EMBL/GenBank/DDBJ databases">
        <title>Genomic Encyclopedia of Type Strains, Phase IV (KMG-IV): sequencing the most valuable type-strain genomes for metagenomic binning, comparative biology and taxonomic classification.</title>
        <authorList>
            <person name="Goeker M."/>
        </authorList>
    </citation>
    <scope>NUCLEOTIDE SEQUENCE [LARGE SCALE GENOMIC DNA]</scope>
    <source>
        <strain evidence="1 2">DSM 12769</strain>
    </source>
</reference>
<dbReference type="EMBL" id="RCDA01000004">
    <property type="protein sequence ID" value="RLK46988.1"/>
    <property type="molecule type" value="Genomic_DNA"/>
</dbReference>
<name>A0A498C2G8_9GAMM</name>
<protein>
    <submittedName>
        <fullName evidence="1">Uncharacterized protein</fullName>
    </submittedName>
</protein>
<evidence type="ECO:0000313" key="2">
    <source>
        <dbReference type="Proteomes" id="UP000275461"/>
    </source>
</evidence>
<proteinExistence type="predicted"/>
<comment type="caution">
    <text evidence="1">The sequence shown here is derived from an EMBL/GenBank/DDBJ whole genome shotgun (WGS) entry which is preliminary data.</text>
</comment>
<sequence>MKADAIWKDRPLKPYKDRAPVIHLPPERVRFIRGRPPEWWRWMTGLEVAGLAWPARRGRWDRYISPFADHEAYLAVKEVHDADLAYERTASFGRAMQALQRKGSANIGHGGRRTFTGEAGVIGHFQGISELIRSLADRGYDLERAGPLNLAIGRDGTLIKEKHGHHRLAAAQLLGLEAVPFAVMTVHTRWLLSHFDVFKAHPEALRDALE</sequence>
<evidence type="ECO:0000313" key="1">
    <source>
        <dbReference type="EMBL" id="RLK46988.1"/>
    </source>
</evidence>